<sequence length="88" mass="10061">MRTGLFEQADTTRTPGTAVVLRKRASLMNSRSVWCLEFDRSQRARLMNMYLVLDCQLSRPSSHLPLPLLLLSFVLRSVDAWLLPRASV</sequence>
<evidence type="ECO:0000313" key="2">
    <source>
        <dbReference type="Proteomes" id="UP001558613"/>
    </source>
</evidence>
<proteinExistence type="predicted"/>
<evidence type="ECO:0000313" key="1">
    <source>
        <dbReference type="EMBL" id="KAL1254489.1"/>
    </source>
</evidence>
<organism evidence="1 2">
    <name type="scientific">Cirrhinus molitorella</name>
    <name type="common">mud carp</name>
    <dbReference type="NCBI Taxonomy" id="172907"/>
    <lineage>
        <taxon>Eukaryota</taxon>
        <taxon>Metazoa</taxon>
        <taxon>Chordata</taxon>
        <taxon>Craniata</taxon>
        <taxon>Vertebrata</taxon>
        <taxon>Euteleostomi</taxon>
        <taxon>Actinopterygii</taxon>
        <taxon>Neopterygii</taxon>
        <taxon>Teleostei</taxon>
        <taxon>Ostariophysi</taxon>
        <taxon>Cypriniformes</taxon>
        <taxon>Cyprinidae</taxon>
        <taxon>Labeoninae</taxon>
        <taxon>Labeonini</taxon>
        <taxon>Cirrhinus</taxon>
    </lineage>
</organism>
<keyword evidence="2" id="KW-1185">Reference proteome</keyword>
<dbReference type="EMBL" id="JAYMGO010000020">
    <property type="protein sequence ID" value="KAL1254489.1"/>
    <property type="molecule type" value="Genomic_DNA"/>
</dbReference>
<accession>A0ABR3LS33</accession>
<gene>
    <name evidence="1" type="ORF">QQF64_016718</name>
</gene>
<comment type="caution">
    <text evidence="1">The sequence shown here is derived from an EMBL/GenBank/DDBJ whole genome shotgun (WGS) entry which is preliminary data.</text>
</comment>
<protein>
    <submittedName>
        <fullName evidence="1">Uncharacterized protein</fullName>
    </submittedName>
</protein>
<reference evidence="1 2" key="1">
    <citation type="submission" date="2023-09" db="EMBL/GenBank/DDBJ databases">
        <authorList>
            <person name="Wang M."/>
        </authorList>
    </citation>
    <scope>NUCLEOTIDE SEQUENCE [LARGE SCALE GENOMIC DNA]</scope>
    <source>
        <strain evidence="1">GT-2023</strain>
        <tissue evidence="1">Liver</tissue>
    </source>
</reference>
<dbReference type="Proteomes" id="UP001558613">
    <property type="component" value="Unassembled WGS sequence"/>
</dbReference>
<name>A0ABR3LS33_9TELE</name>